<dbReference type="PANTHER" id="PTHR34832">
    <property type="entry name" value="CENTROMERE PROTEIN W"/>
    <property type="match status" value="1"/>
</dbReference>
<dbReference type="Proteomes" id="UP000694392">
    <property type="component" value="Unplaced"/>
</dbReference>
<organism evidence="8 9">
    <name type="scientific">Sphenodon punctatus</name>
    <name type="common">Tuatara</name>
    <name type="synonym">Hatteria punctata</name>
    <dbReference type="NCBI Taxonomy" id="8508"/>
    <lineage>
        <taxon>Eukaryota</taxon>
        <taxon>Metazoa</taxon>
        <taxon>Chordata</taxon>
        <taxon>Craniata</taxon>
        <taxon>Vertebrata</taxon>
        <taxon>Euteleostomi</taxon>
        <taxon>Lepidosauria</taxon>
        <taxon>Sphenodontia</taxon>
        <taxon>Sphenodontidae</taxon>
        <taxon>Sphenodon</taxon>
    </lineage>
</organism>
<dbReference type="AlphaFoldDB" id="A0A8D0G343"/>
<evidence type="ECO:0000256" key="7">
    <source>
        <dbReference type="ARBA" id="ARBA00038432"/>
    </source>
</evidence>
<dbReference type="GO" id="GO:0000776">
    <property type="term" value="C:kinetochore"/>
    <property type="evidence" value="ECO:0007669"/>
    <property type="project" value="UniProtKB-KW"/>
</dbReference>
<comment type="subcellular location">
    <subcellularLocation>
        <location evidence="2">Chromosome</location>
        <location evidence="2">Centromere</location>
        <location evidence="2">Kinetochore</location>
    </subcellularLocation>
    <subcellularLocation>
        <location evidence="1">Nucleus</location>
    </subcellularLocation>
</comment>
<dbReference type="GO" id="GO:0007059">
    <property type="term" value="P:chromosome segregation"/>
    <property type="evidence" value="ECO:0007669"/>
    <property type="project" value="TreeGrafter"/>
</dbReference>
<dbReference type="GO" id="GO:0005654">
    <property type="term" value="C:nucleoplasm"/>
    <property type="evidence" value="ECO:0007669"/>
    <property type="project" value="TreeGrafter"/>
</dbReference>
<dbReference type="Ensembl" id="ENSSPUT00000001933.1">
    <property type="protein sequence ID" value="ENSSPUP00000001834.1"/>
    <property type="gene ID" value="ENSSPUG00000001413.1"/>
</dbReference>
<dbReference type="OMA" id="DIHTMIH"/>
<evidence type="ECO:0008006" key="10">
    <source>
        <dbReference type="Google" id="ProtNLM"/>
    </source>
</evidence>
<keyword evidence="4" id="KW-0995">Kinetochore</keyword>
<dbReference type="GO" id="GO:0003677">
    <property type="term" value="F:DNA binding"/>
    <property type="evidence" value="ECO:0007669"/>
    <property type="project" value="InterPro"/>
</dbReference>
<reference evidence="8" key="1">
    <citation type="submission" date="2025-08" db="UniProtKB">
        <authorList>
            <consortium name="Ensembl"/>
        </authorList>
    </citation>
    <scope>IDENTIFICATION</scope>
</reference>
<dbReference type="InterPro" id="IPR052484">
    <property type="entry name" value="CENP-W/WIP1"/>
</dbReference>
<keyword evidence="6" id="KW-0137">Centromere</keyword>
<keyword evidence="3" id="KW-0158">Chromosome</keyword>
<evidence type="ECO:0000313" key="9">
    <source>
        <dbReference type="Proteomes" id="UP000694392"/>
    </source>
</evidence>
<dbReference type="InterPro" id="IPR009072">
    <property type="entry name" value="Histone-fold"/>
</dbReference>
<evidence type="ECO:0000256" key="6">
    <source>
        <dbReference type="ARBA" id="ARBA00023328"/>
    </source>
</evidence>
<proteinExistence type="inferred from homology"/>
<evidence type="ECO:0000256" key="4">
    <source>
        <dbReference type="ARBA" id="ARBA00022838"/>
    </source>
</evidence>
<accession>A0A8D0G343</accession>
<dbReference type="PANTHER" id="PTHR34832:SF1">
    <property type="entry name" value="CENTROMERE PROTEIN W"/>
    <property type="match status" value="1"/>
</dbReference>
<dbReference type="Gene3D" id="1.10.20.10">
    <property type="entry name" value="Histone, subunit A"/>
    <property type="match status" value="1"/>
</dbReference>
<dbReference type="GO" id="GO:0046982">
    <property type="term" value="F:protein heterodimerization activity"/>
    <property type="evidence" value="ECO:0007669"/>
    <property type="project" value="InterPro"/>
</dbReference>
<comment type="similarity">
    <text evidence="7">Belongs to the CENP-W/WIP1 family.</text>
</comment>
<keyword evidence="5" id="KW-0539">Nucleus</keyword>
<sequence length="76" mass="8650">GYRLRLAPCRTLWSLMKQEKPCLDLAVDTDLLVHLNLFLHPLAEETRAEAFEDKSKIIKPEHALAVAKVILKKSRG</sequence>
<evidence type="ECO:0000256" key="1">
    <source>
        <dbReference type="ARBA" id="ARBA00004123"/>
    </source>
</evidence>
<protein>
    <recommendedName>
        <fullName evidence="10">Centromere protein W</fullName>
    </recommendedName>
</protein>
<reference evidence="8" key="2">
    <citation type="submission" date="2025-09" db="UniProtKB">
        <authorList>
            <consortium name="Ensembl"/>
        </authorList>
    </citation>
    <scope>IDENTIFICATION</scope>
</reference>
<dbReference type="Pfam" id="PF15510">
    <property type="entry name" value="CENP-W"/>
    <property type="match status" value="1"/>
</dbReference>
<dbReference type="GO" id="GO:0051382">
    <property type="term" value="P:kinetochore assembly"/>
    <property type="evidence" value="ECO:0007669"/>
    <property type="project" value="InterPro"/>
</dbReference>
<name>A0A8D0G343_SPHPU</name>
<dbReference type="InterPro" id="IPR028847">
    <property type="entry name" value="CENP-W"/>
</dbReference>
<dbReference type="GO" id="GO:0000278">
    <property type="term" value="P:mitotic cell cycle"/>
    <property type="evidence" value="ECO:0007669"/>
    <property type="project" value="InterPro"/>
</dbReference>
<evidence type="ECO:0000313" key="8">
    <source>
        <dbReference type="Ensembl" id="ENSSPUP00000001834.1"/>
    </source>
</evidence>
<keyword evidence="9" id="KW-1185">Reference proteome</keyword>
<evidence type="ECO:0000256" key="2">
    <source>
        <dbReference type="ARBA" id="ARBA00004629"/>
    </source>
</evidence>
<dbReference type="GeneTree" id="ENSGT01030000234912"/>
<evidence type="ECO:0000256" key="5">
    <source>
        <dbReference type="ARBA" id="ARBA00023242"/>
    </source>
</evidence>
<evidence type="ECO:0000256" key="3">
    <source>
        <dbReference type="ARBA" id="ARBA00022454"/>
    </source>
</evidence>
<dbReference type="CDD" id="cd13732">
    <property type="entry name" value="HFD_CENP-W"/>
    <property type="match status" value="1"/>
</dbReference>